<dbReference type="SUPFAM" id="SSF54001">
    <property type="entry name" value="Cysteine proteinases"/>
    <property type="match status" value="1"/>
</dbReference>
<reference evidence="6 7" key="1">
    <citation type="submission" date="2023-07" db="EMBL/GenBank/DDBJ databases">
        <title>Genomic Encyclopedia of Type Strains, Phase IV (KMG-IV): sequencing the most valuable type-strain genomes for metagenomic binning, comparative biology and taxonomic classification.</title>
        <authorList>
            <person name="Goeker M."/>
        </authorList>
    </citation>
    <scope>NUCLEOTIDE SEQUENCE [LARGE SCALE GENOMIC DNA]</scope>
    <source>
        <strain evidence="6 7">DSM 17740</strain>
    </source>
</reference>
<keyword evidence="3 6" id="KW-0378">Hydrolase</keyword>
<name>A0ABU0CNT4_9BACI</name>
<keyword evidence="4" id="KW-0788">Thiol protease</keyword>
<keyword evidence="2" id="KW-0645">Protease</keyword>
<dbReference type="Gene3D" id="3.90.1720.10">
    <property type="entry name" value="endopeptidase domain like (from Nostoc punctiforme)"/>
    <property type="match status" value="1"/>
</dbReference>
<dbReference type="PROSITE" id="PS51935">
    <property type="entry name" value="NLPC_P60"/>
    <property type="match status" value="1"/>
</dbReference>
<dbReference type="RefSeq" id="WP_307335844.1">
    <property type="nucleotide sequence ID" value="NZ_JAUSUQ010000002.1"/>
</dbReference>
<evidence type="ECO:0000256" key="3">
    <source>
        <dbReference type="ARBA" id="ARBA00022801"/>
    </source>
</evidence>
<keyword evidence="7" id="KW-1185">Reference proteome</keyword>
<dbReference type="InterPro" id="IPR038765">
    <property type="entry name" value="Papain-like_cys_pep_sf"/>
</dbReference>
<evidence type="ECO:0000313" key="7">
    <source>
        <dbReference type="Proteomes" id="UP001232445"/>
    </source>
</evidence>
<dbReference type="InterPro" id="IPR051202">
    <property type="entry name" value="Peptidase_C40"/>
</dbReference>
<evidence type="ECO:0000256" key="1">
    <source>
        <dbReference type="ARBA" id="ARBA00007074"/>
    </source>
</evidence>
<dbReference type="PANTHER" id="PTHR47053:SF1">
    <property type="entry name" value="MUREIN DD-ENDOPEPTIDASE MEPH-RELATED"/>
    <property type="match status" value="1"/>
</dbReference>
<dbReference type="PANTHER" id="PTHR47053">
    <property type="entry name" value="MUREIN DD-ENDOPEPTIDASE MEPH-RELATED"/>
    <property type="match status" value="1"/>
</dbReference>
<protein>
    <submittedName>
        <fullName evidence="6">Cell wall-associated NlpC family hydrolase</fullName>
    </submittedName>
</protein>
<evidence type="ECO:0000313" key="6">
    <source>
        <dbReference type="EMBL" id="MDQ0338077.1"/>
    </source>
</evidence>
<evidence type="ECO:0000259" key="5">
    <source>
        <dbReference type="PROSITE" id="PS51935"/>
    </source>
</evidence>
<organism evidence="6 7">
    <name type="scientific">Caldalkalibacillus uzonensis</name>
    <dbReference type="NCBI Taxonomy" id="353224"/>
    <lineage>
        <taxon>Bacteria</taxon>
        <taxon>Bacillati</taxon>
        <taxon>Bacillota</taxon>
        <taxon>Bacilli</taxon>
        <taxon>Bacillales</taxon>
        <taxon>Bacillaceae</taxon>
        <taxon>Caldalkalibacillus</taxon>
    </lineage>
</organism>
<dbReference type="EMBL" id="JAUSUQ010000002">
    <property type="protein sequence ID" value="MDQ0338077.1"/>
    <property type="molecule type" value="Genomic_DNA"/>
</dbReference>
<evidence type="ECO:0000256" key="4">
    <source>
        <dbReference type="ARBA" id="ARBA00022807"/>
    </source>
</evidence>
<comment type="caution">
    <text evidence="6">The sequence shown here is derived from an EMBL/GenBank/DDBJ whole genome shotgun (WGS) entry which is preliminary data.</text>
</comment>
<dbReference type="Pfam" id="PF00877">
    <property type="entry name" value="NLPC_P60"/>
    <property type="match status" value="1"/>
</dbReference>
<gene>
    <name evidence="6" type="ORF">J2S00_000860</name>
</gene>
<sequence>MINVRRPTFFWSFVVLLAVSLIVNVPTGEAQSVGDAMAREAKTLIGTPYQFGGTNPSQGFDASGLIYYLHQQQGITIPRTVKDQARGGQTISVSNLQPGDVLIFKDSRGNPSISALYMGNMQAIASLPSTNGVRLHSVNTKWARISWLLNAISTIRPFKTNPHPGKCLLHTIKRPI</sequence>
<dbReference type="Proteomes" id="UP001232445">
    <property type="component" value="Unassembled WGS sequence"/>
</dbReference>
<accession>A0ABU0CNT4</accession>
<dbReference type="InterPro" id="IPR000064">
    <property type="entry name" value="NLP_P60_dom"/>
</dbReference>
<dbReference type="GO" id="GO:0016787">
    <property type="term" value="F:hydrolase activity"/>
    <property type="evidence" value="ECO:0007669"/>
    <property type="project" value="UniProtKB-KW"/>
</dbReference>
<feature type="domain" description="NlpC/P60" evidence="5">
    <location>
        <begin position="31"/>
        <end position="153"/>
    </location>
</feature>
<evidence type="ECO:0000256" key="2">
    <source>
        <dbReference type="ARBA" id="ARBA00022670"/>
    </source>
</evidence>
<proteinExistence type="inferred from homology"/>
<comment type="similarity">
    <text evidence="1">Belongs to the peptidase C40 family.</text>
</comment>